<keyword evidence="1" id="KW-0862">Zinc</keyword>
<keyword evidence="1" id="KW-0479">Metal-binding</keyword>
<dbReference type="SMART" id="SM00343">
    <property type="entry name" value="ZnF_C2HC"/>
    <property type="match status" value="1"/>
</dbReference>
<feature type="domain" description="CCHC-type" evidence="2">
    <location>
        <begin position="77"/>
        <end position="92"/>
    </location>
</feature>
<evidence type="ECO:0000259" key="2">
    <source>
        <dbReference type="PROSITE" id="PS50158"/>
    </source>
</evidence>
<protein>
    <recommendedName>
        <fullName evidence="2">CCHC-type domain-containing protein</fullName>
    </recommendedName>
</protein>
<keyword evidence="4" id="KW-1185">Reference proteome</keyword>
<evidence type="ECO:0000313" key="3">
    <source>
        <dbReference type="EMBL" id="KAG8456425.1"/>
    </source>
</evidence>
<dbReference type="InterPro" id="IPR036875">
    <property type="entry name" value="Znf_CCHC_sf"/>
</dbReference>
<dbReference type="PROSITE" id="PS50158">
    <property type="entry name" value="ZF_CCHC"/>
    <property type="match status" value="1"/>
</dbReference>
<dbReference type="InterPro" id="IPR001878">
    <property type="entry name" value="Znf_CCHC"/>
</dbReference>
<evidence type="ECO:0000256" key="1">
    <source>
        <dbReference type="PROSITE-ProRule" id="PRU00047"/>
    </source>
</evidence>
<dbReference type="AlphaFoldDB" id="A0A8T2KG77"/>
<keyword evidence="1" id="KW-0863">Zinc-finger</keyword>
<reference evidence="3" key="1">
    <citation type="thesis" date="2020" institute="ProQuest LLC" country="789 East Eisenhower Parkway, Ann Arbor, MI, USA">
        <title>Comparative Genomics and Chromosome Evolution.</title>
        <authorList>
            <person name="Mudd A.B."/>
        </authorList>
    </citation>
    <scope>NUCLEOTIDE SEQUENCE</scope>
    <source>
        <strain evidence="3">Female2</strain>
        <tissue evidence="3">Blood</tissue>
    </source>
</reference>
<sequence>MDVKDAEVHPKMKSALIKKFKYLDSSSRKHAENEETIEGVIKVVESFRQELCTKIQRAQLLDDVTTNRKCSKRKLICFYCNEAGHMKRDCQKRMMRRSKKVCVKPLYSENPSNETEEKFSAHKAGVLHNGKLYGLLCEVLKALGGVT</sequence>
<proteinExistence type="predicted"/>
<name>A0A8T2KG77_9PIPI</name>
<dbReference type="EMBL" id="JAACNH010000001">
    <property type="protein sequence ID" value="KAG8456425.1"/>
    <property type="molecule type" value="Genomic_DNA"/>
</dbReference>
<dbReference type="Proteomes" id="UP000812440">
    <property type="component" value="Chromosome 1"/>
</dbReference>
<organism evidence="3 4">
    <name type="scientific">Hymenochirus boettgeri</name>
    <name type="common">Congo dwarf clawed frog</name>
    <dbReference type="NCBI Taxonomy" id="247094"/>
    <lineage>
        <taxon>Eukaryota</taxon>
        <taxon>Metazoa</taxon>
        <taxon>Chordata</taxon>
        <taxon>Craniata</taxon>
        <taxon>Vertebrata</taxon>
        <taxon>Euteleostomi</taxon>
        <taxon>Amphibia</taxon>
        <taxon>Batrachia</taxon>
        <taxon>Anura</taxon>
        <taxon>Pipoidea</taxon>
        <taxon>Pipidae</taxon>
        <taxon>Pipinae</taxon>
        <taxon>Hymenochirus</taxon>
    </lineage>
</organism>
<dbReference type="Pfam" id="PF00098">
    <property type="entry name" value="zf-CCHC"/>
    <property type="match status" value="1"/>
</dbReference>
<dbReference type="SUPFAM" id="SSF57756">
    <property type="entry name" value="Retrovirus zinc finger-like domains"/>
    <property type="match status" value="1"/>
</dbReference>
<accession>A0A8T2KG77</accession>
<gene>
    <name evidence="3" type="ORF">GDO86_002270</name>
</gene>
<comment type="caution">
    <text evidence="3">The sequence shown here is derived from an EMBL/GenBank/DDBJ whole genome shotgun (WGS) entry which is preliminary data.</text>
</comment>
<dbReference type="Gene3D" id="4.10.60.10">
    <property type="entry name" value="Zinc finger, CCHC-type"/>
    <property type="match status" value="1"/>
</dbReference>
<evidence type="ECO:0000313" key="4">
    <source>
        <dbReference type="Proteomes" id="UP000812440"/>
    </source>
</evidence>
<dbReference type="GO" id="GO:0008270">
    <property type="term" value="F:zinc ion binding"/>
    <property type="evidence" value="ECO:0007669"/>
    <property type="project" value="UniProtKB-KW"/>
</dbReference>
<dbReference type="GO" id="GO:0003676">
    <property type="term" value="F:nucleic acid binding"/>
    <property type="evidence" value="ECO:0007669"/>
    <property type="project" value="InterPro"/>
</dbReference>